<evidence type="ECO:0000313" key="2">
    <source>
        <dbReference type="Proteomes" id="UP000054047"/>
    </source>
</evidence>
<reference evidence="1 2" key="1">
    <citation type="submission" date="2013-12" db="EMBL/GenBank/DDBJ databases">
        <title>Draft genome of the parsitic nematode Ancylostoma duodenale.</title>
        <authorList>
            <person name="Mitreva M."/>
        </authorList>
    </citation>
    <scope>NUCLEOTIDE SEQUENCE [LARGE SCALE GENOMIC DNA]</scope>
    <source>
        <strain evidence="1 2">Zhejiang</strain>
    </source>
</reference>
<proteinExistence type="predicted"/>
<gene>
    <name evidence="1" type="ORF">ANCDUO_14619</name>
</gene>
<dbReference type="EMBL" id="KN737706">
    <property type="protein sequence ID" value="KIH55228.1"/>
    <property type="molecule type" value="Genomic_DNA"/>
</dbReference>
<dbReference type="Proteomes" id="UP000054047">
    <property type="component" value="Unassembled WGS sequence"/>
</dbReference>
<organism evidence="1 2">
    <name type="scientific">Ancylostoma duodenale</name>
    <dbReference type="NCBI Taxonomy" id="51022"/>
    <lineage>
        <taxon>Eukaryota</taxon>
        <taxon>Metazoa</taxon>
        <taxon>Ecdysozoa</taxon>
        <taxon>Nematoda</taxon>
        <taxon>Chromadorea</taxon>
        <taxon>Rhabditida</taxon>
        <taxon>Rhabditina</taxon>
        <taxon>Rhabditomorpha</taxon>
        <taxon>Strongyloidea</taxon>
        <taxon>Ancylostomatidae</taxon>
        <taxon>Ancylostomatinae</taxon>
        <taxon>Ancylostoma</taxon>
    </lineage>
</organism>
<sequence length="63" mass="6896">MSVQPHSTLLSAGLRRKKWNVDLESDENAAIGTTRLDQICNQDTGQRFGVGGIADKLQEVGLR</sequence>
<protein>
    <submittedName>
        <fullName evidence="1">Uncharacterized protein</fullName>
    </submittedName>
</protein>
<dbReference type="AlphaFoldDB" id="A0A0C2CFW6"/>
<keyword evidence="2" id="KW-1185">Reference proteome</keyword>
<evidence type="ECO:0000313" key="1">
    <source>
        <dbReference type="EMBL" id="KIH55228.1"/>
    </source>
</evidence>
<accession>A0A0C2CFW6</accession>
<name>A0A0C2CFW6_9BILA</name>